<reference evidence="1 2" key="1">
    <citation type="journal article" date="2022" name="Hortic Res">
        <title>A haplotype resolved chromosomal level avocado genome allows analysis of novel avocado genes.</title>
        <authorList>
            <person name="Nath O."/>
            <person name="Fletcher S.J."/>
            <person name="Hayward A."/>
            <person name="Shaw L.M."/>
            <person name="Masouleh A.K."/>
            <person name="Furtado A."/>
            <person name="Henry R.J."/>
            <person name="Mitter N."/>
        </authorList>
    </citation>
    <scope>NUCLEOTIDE SEQUENCE [LARGE SCALE GENOMIC DNA]</scope>
    <source>
        <strain evidence="2">cv. Hass</strain>
    </source>
</reference>
<evidence type="ECO:0000313" key="1">
    <source>
        <dbReference type="EMBL" id="KAJ8622163.1"/>
    </source>
</evidence>
<dbReference type="Proteomes" id="UP001234297">
    <property type="component" value="Chromosome 10"/>
</dbReference>
<evidence type="ECO:0000313" key="2">
    <source>
        <dbReference type="Proteomes" id="UP001234297"/>
    </source>
</evidence>
<dbReference type="EMBL" id="CM056818">
    <property type="protein sequence ID" value="KAJ8622163.1"/>
    <property type="molecule type" value="Genomic_DNA"/>
</dbReference>
<name>A0ACC2KM07_PERAE</name>
<sequence length="950" mass="108065">MPKPNSKALSSIFASAVKKASNKNSKSTSSSSSSSKLATLKKLTSLTTTENPSKEPPSKKPGLKNAAPSGDPPIQYLKDMSSLIFSSSALKSHNSSSQIPIERKSSDNVLNIPWGSDKSITCSSPLRKELSRERKGRWIYKNTQMHRFDQLVRMSAQKLGTEATLDVFGKLGRETGVKEYNALINLCIEKAREGNDEDISLDHIHKAFQLFSSMREQGFPLEEETYGPFLVYLIDMGMIQEFHFFSKFVKDENPSSFSRLAYYEMLLWIAVKDEEKVQELCNSVGLDSSSHSLALAENYLLALCKNDMQKEILQLLELVDVTKISSMKFLTDIFKSLGRLALESYVEKFILAFRLAETQEEEISSFIYNIAISIPNLEVEEVVSKFKSLHKKLQVRPSSASYDNLITYCCDLLKVHAALDIVDLMRQSGLAVSIKTLQPILHASERSFDFDLVRPMYSLMRQLDLKPEGETFKSMISLSVKMKDYEGAYNMLKDMEEMNMTPTANMYNAIMAGYFREKNITSGFFVLKQMKRANVKPNSETFSYLIFNCECEEDIVKYYEELQRDGVQVTKHVYMALINAYAKFGQFEKAKQRKEGLKERLPQLSSCCLEVTVWKLFFSSIVDLFSLWIDALIWRPMYLIEEIRFLLQIELNSSDDIGYLHLITYGVHCPGVPYHQVYPRFLEEPFVQYTFLRKQSGKVLVDGGIPVKNINEIKSALVSALASNGQILDALNIYEEVKEAGCHLEPKAIISLIEYIQSEGELNKLLELLGELNVLGSWFDGCSRVVLYCVRYKHLSSAVDLLKKLKEKDEAVTYLVFDQIFSQISDTEPTDLESGMYLLQAIKEELHLCPSRTSLDFLLSTCASARDPHHAQLIWEEYQKANLCFNVMTYLRMYQVLLASGMRDSAQKLLKKIPEDDPHVRQIIKACKKTYSGMQPVCENLPKGSSFLSI</sequence>
<comment type="caution">
    <text evidence="1">The sequence shown here is derived from an EMBL/GenBank/DDBJ whole genome shotgun (WGS) entry which is preliminary data.</text>
</comment>
<organism evidence="1 2">
    <name type="scientific">Persea americana</name>
    <name type="common">Avocado</name>
    <dbReference type="NCBI Taxonomy" id="3435"/>
    <lineage>
        <taxon>Eukaryota</taxon>
        <taxon>Viridiplantae</taxon>
        <taxon>Streptophyta</taxon>
        <taxon>Embryophyta</taxon>
        <taxon>Tracheophyta</taxon>
        <taxon>Spermatophyta</taxon>
        <taxon>Magnoliopsida</taxon>
        <taxon>Magnoliidae</taxon>
        <taxon>Laurales</taxon>
        <taxon>Lauraceae</taxon>
        <taxon>Persea</taxon>
    </lineage>
</organism>
<accession>A0ACC2KM07</accession>
<proteinExistence type="predicted"/>
<protein>
    <submittedName>
        <fullName evidence="1">Uncharacterized protein</fullName>
    </submittedName>
</protein>
<keyword evidence="2" id="KW-1185">Reference proteome</keyword>
<gene>
    <name evidence="1" type="ORF">MRB53_030692</name>
</gene>